<feature type="transmembrane region" description="Helical" evidence="2">
    <location>
        <begin position="6"/>
        <end position="26"/>
    </location>
</feature>
<dbReference type="GO" id="GO:0098662">
    <property type="term" value="P:inorganic cation transmembrane transport"/>
    <property type="evidence" value="ECO:0007669"/>
    <property type="project" value="InterPro"/>
</dbReference>
<evidence type="ECO:0000313" key="4">
    <source>
        <dbReference type="Proteomes" id="UP000664332"/>
    </source>
</evidence>
<feature type="compositionally biased region" description="Basic residues" evidence="1">
    <location>
        <begin position="151"/>
        <end position="162"/>
    </location>
</feature>
<evidence type="ECO:0000256" key="2">
    <source>
        <dbReference type="SAM" id="Phobius"/>
    </source>
</evidence>
<proteinExistence type="predicted"/>
<accession>A0A939E122</accession>
<evidence type="ECO:0000313" key="3">
    <source>
        <dbReference type="EMBL" id="MBN9643756.1"/>
    </source>
</evidence>
<keyword evidence="2" id="KW-1133">Transmembrane helix</keyword>
<comment type="caution">
    <text evidence="3">The sequence shown here is derived from an EMBL/GenBank/DDBJ whole genome shotgun (WGS) entry which is preliminary data.</text>
</comment>
<evidence type="ECO:0000256" key="1">
    <source>
        <dbReference type="SAM" id="MobiDB-lite"/>
    </source>
</evidence>
<keyword evidence="2" id="KW-0812">Transmembrane</keyword>
<gene>
    <name evidence="3" type="ORF">JZY06_03835</name>
</gene>
<dbReference type="RefSeq" id="WP_207118490.1">
    <property type="nucleotide sequence ID" value="NZ_JAFLEQ010000008.1"/>
</dbReference>
<dbReference type="InterPro" id="IPR005133">
    <property type="entry name" value="PhaG_MnhG_YufB"/>
</dbReference>
<feature type="region of interest" description="Disordered" evidence="1">
    <location>
        <begin position="122"/>
        <end position="179"/>
    </location>
</feature>
<feature type="transmembrane region" description="Helical" evidence="2">
    <location>
        <begin position="69"/>
        <end position="91"/>
    </location>
</feature>
<dbReference type="NCBIfam" id="NF009318">
    <property type="entry name" value="PRK12674.2-3"/>
    <property type="match status" value="1"/>
</dbReference>
<protein>
    <submittedName>
        <fullName evidence="3">Na+/H+ antiporter subunit G</fullName>
    </submittedName>
</protein>
<dbReference type="AlphaFoldDB" id="A0A939E122"/>
<organism evidence="3 4">
    <name type="scientific">Corynebacterium mendelii</name>
    <dbReference type="NCBI Taxonomy" id="2765362"/>
    <lineage>
        <taxon>Bacteria</taxon>
        <taxon>Bacillati</taxon>
        <taxon>Actinomycetota</taxon>
        <taxon>Actinomycetes</taxon>
        <taxon>Mycobacteriales</taxon>
        <taxon>Corynebacteriaceae</taxon>
        <taxon>Corynebacterium</taxon>
    </lineage>
</organism>
<dbReference type="Proteomes" id="UP000664332">
    <property type="component" value="Unassembled WGS sequence"/>
</dbReference>
<feature type="transmembrane region" description="Helical" evidence="2">
    <location>
        <begin position="38"/>
        <end position="57"/>
    </location>
</feature>
<dbReference type="Pfam" id="PF03334">
    <property type="entry name" value="PhaG_MnhG_YufB"/>
    <property type="match status" value="1"/>
</dbReference>
<sequence length="179" mass="19747">MTIWEIVISVGLVFAALMMLTTAVAVWRAPNALTRANILGPTIAVGLPVLVAMKLLRDWTTTGFVINDFIRAIIAITSLFVVTSIASYYIGRSVHGIEKDKIIVDPPRKALVKKYGDKDQPTLIHSGTTATSRRDKAIETASQASRQHGGMSHKQKKKKHRSIHADHSPFQKEKHPNSD</sequence>
<keyword evidence="2" id="KW-0472">Membrane</keyword>
<dbReference type="GO" id="GO:0015297">
    <property type="term" value="F:antiporter activity"/>
    <property type="evidence" value="ECO:0007669"/>
    <property type="project" value="InterPro"/>
</dbReference>
<reference evidence="3" key="1">
    <citation type="submission" date="2021-03" db="EMBL/GenBank/DDBJ databases">
        <authorList>
            <person name="Sun Q."/>
        </authorList>
    </citation>
    <scope>NUCLEOTIDE SEQUENCE</scope>
    <source>
        <strain evidence="3">CCM 8862</strain>
    </source>
</reference>
<feature type="compositionally biased region" description="Basic and acidic residues" evidence="1">
    <location>
        <begin position="163"/>
        <end position="179"/>
    </location>
</feature>
<dbReference type="EMBL" id="JAFLEQ010000008">
    <property type="protein sequence ID" value="MBN9643756.1"/>
    <property type="molecule type" value="Genomic_DNA"/>
</dbReference>
<name>A0A939E122_9CORY</name>
<keyword evidence="4" id="KW-1185">Reference proteome</keyword>